<dbReference type="Gene3D" id="2.160.20.10">
    <property type="entry name" value="Single-stranded right-handed beta-helix, Pectin lyase-like"/>
    <property type="match status" value="1"/>
</dbReference>
<proteinExistence type="predicted"/>
<keyword evidence="2" id="KW-1185">Reference proteome</keyword>
<dbReference type="KEGG" id="fpn:ABE65_019375"/>
<accession>A0A160IQT3</accession>
<reference evidence="1 2" key="1">
    <citation type="submission" date="2016-04" db="EMBL/GenBank/DDBJ databases">
        <title>Complete genome sequence of Fictibacillus phosphorivorans G25-29, a strain toxic to nematodes.</title>
        <authorList>
            <person name="Zheng Z."/>
        </authorList>
    </citation>
    <scope>NUCLEOTIDE SEQUENCE [LARGE SCALE GENOMIC DNA]</scope>
    <source>
        <strain evidence="1 2">G25-29</strain>
    </source>
</reference>
<dbReference type="STRING" id="1221500.ABE65_019375"/>
<evidence type="ECO:0000313" key="2">
    <source>
        <dbReference type="Proteomes" id="UP000076623"/>
    </source>
</evidence>
<dbReference type="EMBL" id="CP015378">
    <property type="protein sequence ID" value="ANC78843.1"/>
    <property type="molecule type" value="Genomic_DNA"/>
</dbReference>
<evidence type="ECO:0000313" key="1">
    <source>
        <dbReference type="EMBL" id="ANC78843.1"/>
    </source>
</evidence>
<dbReference type="InterPro" id="IPR012334">
    <property type="entry name" value="Pectin_lyas_fold"/>
</dbReference>
<dbReference type="InterPro" id="IPR011050">
    <property type="entry name" value="Pectin_lyase_fold/virulence"/>
</dbReference>
<name>A0A160IQT3_9BACL</name>
<dbReference type="AlphaFoldDB" id="A0A160IQT3"/>
<evidence type="ECO:0008006" key="3">
    <source>
        <dbReference type="Google" id="ProtNLM"/>
    </source>
</evidence>
<dbReference type="Proteomes" id="UP000076623">
    <property type="component" value="Chromosome"/>
</dbReference>
<gene>
    <name evidence="1" type="ORF">ABE65_019375</name>
</gene>
<protein>
    <recommendedName>
        <fullName evidence="3">Pectate lyase superfamily protein domain-containing protein</fullName>
    </recommendedName>
</protein>
<organism evidence="1 2">
    <name type="scientific">Fictibacillus phosphorivorans</name>
    <dbReference type="NCBI Taxonomy" id="1221500"/>
    <lineage>
        <taxon>Bacteria</taxon>
        <taxon>Bacillati</taxon>
        <taxon>Bacillota</taxon>
        <taxon>Bacilli</taxon>
        <taxon>Bacillales</taxon>
        <taxon>Fictibacillaceae</taxon>
        <taxon>Fictibacillus</taxon>
    </lineage>
</organism>
<dbReference type="SUPFAM" id="SSF51126">
    <property type="entry name" value="Pectin lyase-like"/>
    <property type="match status" value="1"/>
</dbReference>
<sequence length="282" mass="31494">MKGMILMTINVENFSGVNDAAAVQSAIDYAFSHNSFKTVLLSDRDYYITGKIVIKEGIRLLFGYGTRFVVNGNFRVLELQKNASLEGAYIAIDDVNFNSPVIYLDGKYKYYNTWNKTLIKDINIVNWSGSYKGTGLHLYSNGTGHEISFVNFENINIAGLNTAVRLQSTKPATGYSWVNANRFTNVSIDDCVQGIVFNSSESIPNECSGNVFSNLQIQPSTKTVKLVTISGQYNEFNGMAWDLSLVRNNTLVEFLSQSSYNKINIRSIPTSRIVDKGKFNLK</sequence>